<organism evidence="2 3">
    <name type="scientific">Diplogelasinospora grovesii</name>
    <dbReference type="NCBI Taxonomy" id="303347"/>
    <lineage>
        <taxon>Eukaryota</taxon>
        <taxon>Fungi</taxon>
        <taxon>Dikarya</taxon>
        <taxon>Ascomycota</taxon>
        <taxon>Pezizomycotina</taxon>
        <taxon>Sordariomycetes</taxon>
        <taxon>Sordariomycetidae</taxon>
        <taxon>Sordariales</taxon>
        <taxon>Diplogelasinosporaceae</taxon>
        <taxon>Diplogelasinospora</taxon>
    </lineage>
</organism>
<protein>
    <recommendedName>
        <fullName evidence="4">Secreted protein</fullName>
    </recommendedName>
</protein>
<evidence type="ECO:0000313" key="2">
    <source>
        <dbReference type="EMBL" id="KAK3945484.1"/>
    </source>
</evidence>
<evidence type="ECO:0000256" key="1">
    <source>
        <dbReference type="SAM" id="SignalP"/>
    </source>
</evidence>
<gene>
    <name evidence="2" type="ORF">QBC46DRAFT_444900</name>
</gene>
<sequence length="204" mass="21710">MEGGLAVLCMLCAVLRVCGSVVERDLTTARKCNCHNGNGTGEGGLTLAKTIPPLFTDRVQGQVHPRAAVTSHAKMQLRGPNRVAETHSAGNTRLRPTLAPVRSCGSLRADCGTVGTVQMACVWLFIINEYAHARAVQCCISPVVMYCRALRFGTGVFSTGGRAGGKPLTTLLHGRRTERGGGVRAATPNTYYYPHAPHAQDPVL</sequence>
<evidence type="ECO:0008006" key="4">
    <source>
        <dbReference type="Google" id="ProtNLM"/>
    </source>
</evidence>
<name>A0AAN6S9J8_9PEZI</name>
<keyword evidence="3" id="KW-1185">Reference proteome</keyword>
<comment type="caution">
    <text evidence="2">The sequence shown here is derived from an EMBL/GenBank/DDBJ whole genome shotgun (WGS) entry which is preliminary data.</text>
</comment>
<evidence type="ECO:0000313" key="3">
    <source>
        <dbReference type="Proteomes" id="UP001303473"/>
    </source>
</evidence>
<reference evidence="3" key="1">
    <citation type="journal article" date="2023" name="Mol. Phylogenet. Evol.">
        <title>Genome-scale phylogeny and comparative genomics of the fungal order Sordariales.</title>
        <authorList>
            <person name="Hensen N."/>
            <person name="Bonometti L."/>
            <person name="Westerberg I."/>
            <person name="Brannstrom I.O."/>
            <person name="Guillou S."/>
            <person name="Cros-Aarteil S."/>
            <person name="Calhoun S."/>
            <person name="Haridas S."/>
            <person name="Kuo A."/>
            <person name="Mondo S."/>
            <person name="Pangilinan J."/>
            <person name="Riley R."/>
            <person name="LaButti K."/>
            <person name="Andreopoulos B."/>
            <person name="Lipzen A."/>
            <person name="Chen C."/>
            <person name="Yan M."/>
            <person name="Daum C."/>
            <person name="Ng V."/>
            <person name="Clum A."/>
            <person name="Steindorff A."/>
            <person name="Ohm R.A."/>
            <person name="Martin F."/>
            <person name="Silar P."/>
            <person name="Natvig D.O."/>
            <person name="Lalanne C."/>
            <person name="Gautier V."/>
            <person name="Ament-Velasquez S.L."/>
            <person name="Kruys A."/>
            <person name="Hutchinson M.I."/>
            <person name="Powell A.J."/>
            <person name="Barry K."/>
            <person name="Miller A.N."/>
            <person name="Grigoriev I.V."/>
            <person name="Debuchy R."/>
            <person name="Gladieux P."/>
            <person name="Hiltunen Thoren M."/>
            <person name="Johannesson H."/>
        </authorList>
    </citation>
    <scope>NUCLEOTIDE SEQUENCE [LARGE SCALE GENOMIC DNA]</scope>
    <source>
        <strain evidence="3">CBS 340.73</strain>
    </source>
</reference>
<accession>A0AAN6S9J8</accession>
<feature type="signal peptide" evidence="1">
    <location>
        <begin position="1"/>
        <end position="19"/>
    </location>
</feature>
<proteinExistence type="predicted"/>
<dbReference type="AlphaFoldDB" id="A0AAN6S9J8"/>
<feature type="chain" id="PRO_5043029965" description="Secreted protein" evidence="1">
    <location>
        <begin position="20"/>
        <end position="204"/>
    </location>
</feature>
<dbReference type="Proteomes" id="UP001303473">
    <property type="component" value="Unassembled WGS sequence"/>
</dbReference>
<dbReference type="EMBL" id="MU853754">
    <property type="protein sequence ID" value="KAK3945484.1"/>
    <property type="molecule type" value="Genomic_DNA"/>
</dbReference>
<keyword evidence="1" id="KW-0732">Signal</keyword>